<evidence type="ECO:0000313" key="3">
    <source>
        <dbReference type="Proteomes" id="UP000032352"/>
    </source>
</evidence>
<dbReference type="Proteomes" id="UP000032352">
    <property type="component" value="Chromosome"/>
</dbReference>
<sequence length="406" mass="46510">MKLKALLSPLVLAISGACLSANIAVANDAGQDIAQDTAQLDVADSLREQQVYRRDRPLWKEPQDTTMAMNDPDLYAWRLFIALNWPGNRDNCKADRNKEFGAEGYATWQLWREVEQTFLPKAEEPKSWRDACRTATDAELFDRPTDPRYTTLEDEDTRLNKAAYNHVRDNKLYSRDEQERLVKAGVKSLVFPLKAKEAKANWVRIEEADKPRYHWVETVQDGVTEIWGLAGLHIMTRDMPKWHWSTFEHVDNETRWPSVYPEAFRGWDEVPSVDRASCPEDNLACNKFPEGLGIEGTRWENYRLRGSQIDWVDNRGNPTVLPNSKIEGDFDQGSMSCMTCHALAVKGESNDGHFPIGLNPGVNEQGLPMGYIGAPDPELFLDENGEEVNYMELDFMWSLRHAQREE</sequence>
<dbReference type="KEGG" id="tvd:SG34_003900"/>
<reference evidence="2 3" key="2">
    <citation type="journal article" date="2022" name="Mar. Drugs">
        <title>Bioassay-Guided Fractionation Leads to the Detection of Cholic Acid Generated by the Rare Thalassomonas sp.</title>
        <authorList>
            <person name="Pheiffer F."/>
            <person name="Schneider Y.K."/>
            <person name="Hansen E.H."/>
            <person name="Andersen J.H."/>
            <person name="Isaksson J."/>
            <person name="Busche T."/>
            <person name="R C."/>
            <person name="Kalinowski J."/>
            <person name="Zyl L.V."/>
            <person name="Trindade M."/>
        </authorList>
    </citation>
    <scope>NUCLEOTIDE SEQUENCE [LARGE SCALE GENOMIC DNA]</scope>
    <source>
        <strain evidence="2 3">XOM25</strain>
    </source>
</reference>
<feature type="signal peptide" evidence="1">
    <location>
        <begin position="1"/>
        <end position="20"/>
    </location>
</feature>
<evidence type="ECO:0008006" key="4">
    <source>
        <dbReference type="Google" id="ProtNLM"/>
    </source>
</evidence>
<proteinExistence type="predicted"/>
<dbReference type="EMBL" id="CP059733">
    <property type="protein sequence ID" value="WDE06082.1"/>
    <property type="molecule type" value="Genomic_DNA"/>
</dbReference>
<organism evidence="2 3">
    <name type="scientific">Thalassomonas viridans</name>
    <dbReference type="NCBI Taxonomy" id="137584"/>
    <lineage>
        <taxon>Bacteria</taxon>
        <taxon>Pseudomonadati</taxon>
        <taxon>Pseudomonadota</taxon>
        <taxon>Gammaproteobacteria</taxon>
        <taxon>Alteromonadales</taxon>
        <taxon>Colwelliaceae</taxon>
        <taxon>Thalassomonas</taxon>
    </lineage>
</organism>
<protein>
    <recommendedName>
        <fullName evidence="4">Cytochrome c domain-containing protein</fullName>
    </recommendedName>
</protein>
<dbReference type="AlphaFoldDB" id="A0AAE9Z4D2"/>
<keyword evidence="3" id="KW-1185">Reference proteome</keyword>
<gene>
    <name evidence="2" type="ORF">SG34_003900</name>
</gene>
<accession>A0AAE9Z4D2</accession>
<keyword evidence="1" id="KW-0732">Signal</keyword>
<reference evidence="2 3" key="1">
    <citation type="journal article" date="2015" name="Genome Announc.">
        <title>Draft Genome Sequences of Marine Isolates of Thalassomonas viridans and Thalassomonas actiniarum.</title>
        <authorList>
            <person name="Olonade I."/>
            <person name="van Zyl L.J."/>
            <person name="Trindade M."/>
        </authorList>
    </citation>
    <scope>NUCLEOTIDE SEQUENCE [LARGE SCALE GENOMIC DNA]</scope>
    <source>
        <strain evidence="2 3">XOM25</strain>
    </source>
</reference>
<feature type="chain" id="PRO_5042240074" description="Cytochrome c domain-containing protein" evidence="1">
    <location>
        <begin position="21"/>
        <end position="406"/>
    </location>
</feature>
<evidence type="ECO:0000313" key="2">
    <source>
        <dbReference type="EMBL" id="WDE06082.1"/>
    </source>
</evidence>
<dbReference type="RefSeq" id="WP_044837702.1">
    <property type="nucleotide sequence ID" value="NZ_CP059733.1"/>
</dbReference>
<dbReference type="PROSITE" id="PS51257">
    <property type="entry name" value="PROKAR_LIPOPROTEIN"/>
    <property type="match status" value="1"/>
</dbReference>
<evidence type="ECO:0000256" key="1">
    <source>
        <dbReference type="SAM" id="SignalP"/>
    </source>
</evidence>
<name>A0AAE9Z4D2_9GAMM</name>